<dbReference type="AlphaFoldDB" id="A0A2J6R1H6"/>
<proteinExistence type="predicted"/>
<keyword evidence="1" id="KW-0472">Membrane</keyword>
<feature type="transmembrane region" description="Helical" evidence="1">
    <location>
        <begin position="199"/>
        <end position="217"/>
    </location>
</feature>
<gene>
    <name evidence="2" type="ORF">L207DRAFT_590658</name>
</gene>
<dbReference type="Proteomes" id="UP000235786">
    <property type="component" value="Unassembled WGS sequence"/>
</dbReference>
<protein>
    <submittedName>
        <fullName evidence="2">Uncharacterized protein</fullName>
    </submittedName>
</protein>
<reference evidence="2 3" key="1">
    <citation type="submission" date="2016-04" db="EMBL/GenBank/DDBJ databases">
        <title>A degradative enzymes factory behind the ericoid mycorrhizal symbiosis.</title>
        <authorList>
            <consortium name="DOE Joint Genome Institute"/>
            <person name="Martino E."/>
            <person name="Morin E."/>
            <person name="Grelet G."/>
            <person name="Kuo A."/>
            <person name="Kohler A."/>
            <person name="Daghino S."/>
            <person name="Barry K."/>
            <person name="Choi C."/>
            <person name="Cichocki N."/>
            <person name="Clum A."/>
            <person name="Copeland A."/>
            <person name="Hainaut M."/>
            <person name="Haridas S."/>
            <person name="Labutti K."/>
            <person name="Lindquist E."/>
            <person name="Lipzen A."/>
            <person name="Khouja H.-R."/>
            <person name="Murat C."/>
            <person name="Ohm R."/>
            <person name="Olson A."/>
            <person name="Spatafora J."/>
            <person name="Veneault-Fourrey C."/>
            <person name="Henrissat B."/>
            <person name="Grigoriev I."/>
            <person name="Martin F."/>
            <person name="Perotto S."/>
        </authorList>
    </citation>
    <scope>NUCLEOTIDE SEQUENCE [LARGE SCALE GENOMIC DNA]</scope>
    <source>
        <strain evidence="2 3">F</strain>
    </source>
</reference>
<evidence type="ECO:0000313" key="3">
    <source>
        <dbReference type="Proteomes" id="UP000235786"/>
    </source>
</evidence>
<name>A0A2J6R1H6_HYAVF</name>
<keyword evidence="1" id="KW-1133">Transmembrane helix</keyword>
<keyword evidence="3" id="KW-1185">Reference proteome</keyword>
<evidence type="ECO:0000256" key="1">
    <source>
        <dbReference type="SAM" id="Phobius"/>
    </source>
</evidence>
<organism evidence="2 3">
    <name type="scientific">Hyaloscypha variabilis (strain UAMH 11265 / GT02V1 / F)</name>
    <name type="common">Meliniomyces variabilis</name>
    <dbReference type="NCBI Taxonomy" id="1149755"/>
    <lineage>
        <taxon>Eukaryota</taxon>
        <taxon>Fungi</taxon>
        <taxon>Dikarya</taxon>
        <taxon>Ascomycota</taxon>
        <taxon>Pezizomycotina</taxon>
        <taxon>Leotiomycetes</taxon>
        <taxon>Helotiales</taxon>
        <taxon>Hyaloscyphaceae</taxon>
        <taxon>Hyaloscypha</taxon>
        <taxon>Hyaloscypha variabilis</taxon>
    </lineage>
</organism>
<feature type="transmembrane region" description="Helical" evidence="1">
    <location>
        <begin position="282"/>
        <end position="304"/>
    </location>
</feature>
<sequence length="327" mass="38927">MELSFSTVIDPMRVDYVIYRHLISDRHIHNNPDKIPENPLLIFRRLSREEVHNSIAQGLFECRKQRELTSYYELRWLEWRWTTERKERKNWKSYTDVPREEIDSLREKARQRQEELCRRYLSNQNHITWLDLDRAENCYNDELCKKYREEISLKAQLCWFTWCEAIRALISPLGFTIGWPIFIKELPAFISPNSAPTKYLYIWLLVVIGVPIVYFGISQLVLHLMAKTLVRESIQSSWIDRSLRTRENILAEKAENGDLEKAEPGCQKSKKQSESFYGFTPVHLSIIVHILHWSLLWSSVFFLAKGAEARQREEKMTKNQISGTRLF</sequence>
<accession>A0A2J6R1H6</accession>
<dbReference type="EMBL" id="KZ613959">
    <property type="protein sequence ID" value="PMD32368.1"/>
    <property type="molecule type" value="Genomic_DNA"/>
</dbReference>
<keyword evidence="1" id="KW-0812">Transmembrane</keyword>
<evidence type="ECO:0000313" key="2">
    <source>
        <dbReference type="EMBL" id="PMD32368.1"/>
    </source>
</evidence>